<dbReference type="OrthoDB" id="950695at2"/>
<gene>
    <name evidence="1" type="ORF">CF67_15005</name>
</gene>
<dbReference type="RefSeq" id="WP_034413452.1">
    <property type="nucleotide sequence ID" value="NZ_JGVK01000007.1"/>
</dbReference>
<dbReference type="GeneID" id="39477664"/>
<comment type="caution">
    <text evidence="1">The sequence shown here is derived from an EMBL/GenBank/DDBJ whole genome shotgun (WGS) entry which is preliminary data.</text>
</comment>
<dbReference type="Proteomes" id="UP000053784">
    <property type="component" value="Unassembled WGS sequence"/>
</dbReference>
<keyword evidence="2" id="KW-1185">Reference proteome</keyword>
<accession>A0A084CNW5</accession>
<dbReference type="AlphaFoldDB" id="A0A084CNW5"/>
<evidence type="ECO:0000313" key="1">
    <source>
        <dbReference type="EMBL" id="KEY91494.1"/>
    </source>
</evidence>
<reference evidence="1 2" key="1">
    <citation type="submission" date="2014-03" db="EMBL/GenBank/DDBJ databases">
        <title>Selection and divergence in the genomes of co-occurring obligate luminous symbionts with specific hosts.</title>
        <authorList>
            <person name="Hendry T.A."/>
            <person name="de Wet J.R."/>
            <person name="Dunlap P.V."/>
        </authorList>
    </citation>
    <scope>NUCLEOTIDE SEQUENCE [LARGE SCALE GENOMIC DNA]</scope>
    <source>
        <strain evidence="1 2">Ppalp.1</strain>
        <plasmid evidence="1">pPB001</plasmid>
    </source>
</reference>
<dbReference type="EMBL" id="JGVK01000007">
    <property type="protein sequence ID" value="KEY91494.1"/>
    <property type="molecule type" value="Genomic_DNA"/>
</dbReference>
<proteinExistence type="predicted"/>
<keyword evidence="1" id="KW-0614">Plasmid</keyword>
<geneLocation type="plasmid" evidence="1">
    <name>pPB001</name>
</geneLocation>
<name>A0A084CNW5_9GAMM</name>
<evidence type="ECO:0000313" key="2">
    <source>
        <dbReference type="Proteomes" id="UP000053784"/>
    </source>
</evidence>
<protein>
    <submittedName>
        <fullName evidence="1">Uncharacterized protein</fullName>
    </submittedName>
</protein>
<organism evidence="1 2">
    <name type="scientific">Candidatus Photodesmus blepharonis</name>
    <dbReference type="NCBI Taxonomy" id="1179155"/>
    <lineage>
        <taxon>Bacteria</taxon>
        <taxon>Pseudomonadati</taxon>
        <taxon>Pseudomonadota</taxon>
        <taxon>Gammaproteobacteria</taxon>
        <taxon>Vibrionales</taxon>
        <taxon>Vibrionaceae</taxon>
        <taxon>Candidatus Photodesmus</taxon>
    </lineage>
</organism>
<sequence length="308" mass="35390">MMSLDELYEQNFKTSRQQSLSEVQLNQLHIEKLLEINTDNIPPVVNKINLYADHMINGRWMYNGDTIRVSKDGLLIDGQNRLLAAKKAKVNLTCDLLVGLDEAVFNTIDQGRVRQKGHLVARDIKNISVADAKTVTTSVTRIINYTENLSQTVTAGKDGRFASKLTADKVIEFIHRNSEILDQLEIVKKEFSNRCSISRAIILYLYHLGCRFDEEYTYKYLKKMVLGIGLKEGETLHFFHQILNDIKAKNLRWTTSEKEKTFIKVWSKIAVKGLFAINSKSKIKCTKDEDYVQFIKPSDESLIQMYNS</sequence>